<reference evidence="2 3" key="1">
    <citation type="submission" date="2018-08" db="EMBL/GenBank/DDBJ databases">
        <title>Genome analysis of the thermophilic bacterium of the candidate phylum Aminicenantes from deep subsurface aquifer revealed its physiology and ecological role.</title>
        <authorList>
            <person name="Kadnikov V.V."/>
            <person name="Mardanov A.V."/>
            <person name="Beletsky A.V."/>
            <person name="Karnachuk O.V."/>
            <person name="Ravin N.V."/>
        </authorList>
    </citation>
    <scope>NUCLEOTIDE SEQUENCE [LARGE SCALE GENOMIC DNA]</scope>
    <source>
        <strain evidence="2">BY38</strain>
    </source>
</reference>
<dbReference type="PANTHER" id="PTHR47197:SF3">
    <property type="entry name" value="DIHYDRO-HEME D1 DEHYDROGENASE"/>
    <property type="match status" value="1"/>
</dbReference>
<dbReference type="SUPFAM" id="SSF50998">
    <property type="entry name" value="Quinoprotein alcohol dehydrogenase-like"/>
    <property type="match status" value="1"/>
</dbReference>
<dbReference type="PROSITE" id="PS51257">
    <property type="entry name" value="PROKAR_LIPOPROTEIN"/>
    <property type="match status" value="1"/>
</dbReference>
<dbReference type="AlphaFoldDB" id="A0A3E2BLS9"/>
<dbReference type="InterPro" id="IPR015943">
    <property type="entry name" value="WD40/YVTN_repeat-like_dom_sf"/>
</dbReference>
<dbReference type="InterPro" id="IPR007312">
    <property type="entry name" value="Phosphoesterase"/>
</dbReference>
<dbReference type="Proteomes" id="UP000257323">
    <property type="component" value="Unassembled WGS sequence"/>
</dbReference>
<protein>
    <recommendedName>
        <fullName evidence="4">Phosphoesterase</fullName>
    </recommendedName>
</protein>
<dbReference type="SUPFAM" id="SSF53649">
    <property type="entry name" value="Alkaline phosphatase-like"/>
    <property type="match status" value="1"/>
</dbReference>
<dbReference type="InterPro" id="IPR051200">
    <property type="entry name" value="Host-pathogen_enzymatic-act"/>
</dbReference>
<evidence type="ECO:0000313" key="2">
    <source>
        <dbReference type="EMBL" id="RFT15566.1"/>
    </source>
</evidence>
<name>A0A3E2BLS9_9BACT</name>
<dbReference type="InterPro" id="IPR017850">
    <property type="entry name" value="Alkaline_phosphatase_core_sf"/>
</dbReference>
<comment type="caution">
    <text evidence="2">The sequence shown here is derived from an EMBL/GenBank/DDBJ whole genome shotgun (WGS) entry which is preliminary data.</text>
</comment>
<proteinExistence type="predicted"/>
<gene>
    <name evidence="2" type="ORF">OP8BY_0214</name>
</gene>
<dbReference type="Gene3D" id="3.40.720.10">
    <property type="entry name" value="Alkaline Phosphatase, subunit A"/>
    <property type="match status" value="2"/>
</dbReference>
<dbReference type="InterPro" id="IPR011048">
    <property type="entry name" value="Haem_d1_sf"/>
</dbReference>
<dbReference type="EMBL" id="QUAH01000008">
    <property type="protein sequence ID" value="RFT15566.1"/>
    <property type="molecule type" value="Genomic_DNA"/>
</dbReference>
<dbReference type="Gene3D" id="2.130.10.10">
    <property type="entry name" value="YVTN repeat-like/Quinoprotein amine dehydrogenase"/>
    <property type="match status" value="2"/>
</dbReference>
<dbReference type="Pfam" id="PF04185">
    <property type="entry name" value="Phosphoesterase"/>
    <property type="match status" value="1"/>
</dbReference>
<organism evidence="2 3">
    <name type="scientific">Candidatus Saccharicenans subterraneus</name>
    <dbReference type="NCBI Taxonomy" id="2508984"/>
    <lineage>
        <taxon>Bacteria</taxon>
        <taxon>Candidatus Aminicenantota</taxon>
        <taxon>Candidatus Aminicenantia</taxon>
        <taxon>Candidatus Aminicenantales</taxon>
        <taxon>Candidatus Saccharicenantaceae</taxon>
        <taxon>Candidatus Saccharicenans</taxon>
    </lineage>
</organism>
<accession>A0A3E2BLS9</accession>
<dbReference type="InterPro" id="IPR011047">
    <property type="entry name" value="Quinoprotein_ADH-like_sf"/>
</dbReference>
<keyword evidence="1" id="KW-0378">Hydrolase</keyword>
<dbReference type="PANTHER" id="PTHR47197">
    <property type="entry name" value="PROTEIN NIRF"/>
    <property type="match status" value="1"/>
</dbReference>
<dbReference type="SUPFAM" id="SSF51004">
    <property type="entry name" value="C-terminal (heme d1) domain of cytochrome cd1-nitrite reductase"/>
    <property type="match status" value="1"/>
</dbReference>
<sequence>MKKFATFSPVIFCLILLMLVAGCREEKVSGPGKETVGVDFSGRMVVPVNQVVEPYGLQVQLPGLRPQGLALSPDGKLVAVSGKSNELVIVDPVDLRIRQKVPLPPESQNEPLPETVSENILEPDTKGQLSYNGLVFSPDGSHIYLSNVNGSLKVFTVHSDGQVRPSHTILLPPANAPRREEEIPSGLAFSQDGKRLYVCGNLSNQLLEVEAATGRVLRIFPVGVAPFEVVVKGNKAYVSNWGGRRPGPDDLVGPAGRGTVVRVDPEKFIASEGSVTVIDLASGKVIKDIMVHLHSSALALSPSGRYLVCANAASDNLSVIDTEKDEVVETIWVKRGPADLFGASPNALCFLPDGNTLLVANGTQNAVAVVDFRPKKKKSQLKGLIPAGWFPGVLAWDKNLNRLWVANIKGLPDRPRTDDSTGQTGFNTHQYYGSLSVFNLPGKKELAGLTKKVLANFHRERISEALKKPRAGARPRPVPERIGEPSLIKHVVYIIKENRTYDQILGDVPEGNGNPSLCIFGEEVTPNQHRLVREFILLDNTYCSGILSADGHQWSTTAFGTDYIEKSFAGWPRSYPDGMGPDEVDALAYAPSGFIWDNCLKNGVSLWNFGEFAMPDCGWADPKRPGEPGWLDFWHEYLHGKGEVRIGSKPGIPSIASFTSTGYVGWNMDVPDVWRARFIKNKIREWEEKGEMPQLVLVCLPVDHTSGTRAGMPTPRAAVADNDLAFGQIVEALSHSSFWKEMVIIAIEDDPQNGFDHVSGYRTTAYMAGPYVKRGAVISTHYNTTSVLRTIEQILGLPPMNQFDATATPMFDCFTDEPDFRPFTAVPNRIPLDELNPEPKRISDRLLRKNAIISARLNFRRIDACPETVLNKIIWHSVRGPAEPYPDWAVTVVQDDDD</sequence>
<evidence type="ECO:0008006" key="4">
    <source>
        <dbReference type="Google" id="ProtNLM"/>
    </source>
</evidence>
<evidence type="ECO:0000256" key="1">
    <source>
        <dbReference type="ARBA" id="ARBA00022801"/>
    </source>
</evidence>
<dbReference type="GO" id="GO:0016788">
    <property type="term" value="F:hydrolase activity, acting on ester bonds"/>
    <property type="evidence" value="ECO:0007669"/>
    <property type="project" value="InterPro"/>
</dbReference>
<evidence type="ECO:0000313" key="3">
    <source>
        <dbReference type="Proteomes" id="UP000257323"/>
    </source>
</evidence>